<proteinExistence type="predicted"/>
<evidence type="ECO:0000259" key="1">
    <source>
        <dbReference type="PROSITE" id="PS50181"/>
    </source>
</evidence>
<dbReference type="PANTHER" id="PTHR31672">
    <property type="entry name" value="BNACNNG10540D PROTEIN"/>
    <property type="match status" value="1"/>
</dbReference>
<dbReference type="InterPro" id="IPR036047">
    <property type="entry name" value="F-box-like_dom_sf"/>
</dbReference>
<dbReference type="PROSITE" id="PS50181">
    <property type="entry name" value="FBOX"/>
    <property type="match status" value="1"/>
</dbReference>
<feature type="domain" description="F-box" evidence="1">
    <location>
        <begin position="2"/>
        <end position="48"/>
    </location>
</feature>
<dbReference type="SMART" id="SM00256">
    <property type="entry name" value="FBOX"/>
    <property type="match status" value="1"/>
</dbReference>
<dbReference type="Pfam" id="PF00646">
    <property type="entry name" value="F-box"/>
    <property type="match status" value="1"/>
</dbReference>
<dbReference type="InterPro" id="IPR006527">
    <property type="entry name" value="F-box-assoc_dom_typ1"/>
</dbReference>
<accession>A0AAV1CG15</accession>
<dbReference type="CDD" id="cd22157">
    <property type="entry name" value="F-box_AtFBW1-like"/>
    <property type="match status" value="1"/>
</dbReference>
<evidence type="ECO:0000313" key="2">
    <source>
        <dbReference type="EMBL" id="CAI9094619.1"/>
    </source>
</evidence>
<dbReference type="InterPro" id="IPR050796">
    <property type="entry name" value="SCF_F-box_component"/>
</dbReference>
<reference evidence="2" key="1">
    <citation type="submission" date="2023-03" db="EMBL/GenBank/DDBJ databases">
        <authorList>
            <person name="Julca I."/>
        </authorList>
    </citation>
    <scope>NUCLEOTIDE SEQUENCE</scope>
</reference>
<dbReference type="NCBIfam" id="TIGR01640">
    <property type="entry name" value="F_box_assoc_1"/>
    <property type="match status" value="1"/>
</dbReference>
<keyword evidence="3" id="KW-1185">Reference proteome</keyword>
<dbReference type="Proteomes" id="UP001161247">
    <property type="component" value="Chromosome 2"/>
</dbReference>
<sequence length="374" mass="42791">MSDCTPTLPQDVITDVLKRLPAKSIGRFRCVSKPWRSLLSNPRFIKEHLNFHIRSDPDKFIVVDRSDRAPRVLTPNMENNSTERRYDWVCTKVISPLLCLNKQSKRVFVVGSCHGLVLLANDKRTMILMNPTTLEAVEIPKFGLSLDPFVGDEMLCGLGYDETNNDYKIVTFPHYDRDEQDYAETFADVYSVRTKTWKRLAKSRYSLPYITAGVLANGCLHWIAKDTKTAGHPLVIAAFDLAREEFKEVPPPRDINISSARLTVLGGCFACFDNALGFNGSSVMNFWVMYDYGEQESWIQFNISDCKCICYLYRIVGLLRDDELVMVDNRKRLVMYSLSSRVLRDMNIVGAPYRFGYQVMTFKESLLSPNYISG</sequence>
<dbReference type="SUPFAM" id="SSF50965">
    <property type="entry name" value="Galactose oxidase, central domain"/>
    <property type="match status" value="1"/>
</dbReference>
<dbReference type="InterPro" id="IPR001810">
    <property type="entry name" value="F-box_dom"/>
</dbReference>
<dbReference type="InterPro" id="IPR017451">
    <property type="entry name" value="F-box-assoc_interact_dom"/>
</dbReference>
<organism evidence="2 3">
    <name type="scientific">Oldenlandia corymbosa var. corymbosa</name>
    <dbReference type="NCBI Taxonomy" id="529605"/>
    <lineage>
        <taxon>Eukaryota</taxon>
        <taxon>Viridiplantae</taxon>
        <taxon>Streptophyta</taxon>
        <taxon>Embryophyta</taxon>
        <taxon>Tracheophyta</taxon>
        <taxon>Spermatophyta</taxon>
        <taxon>Magnoliopsida</taxon>
        <taxon>eudicotyledons</taxon>
        <taxon>Gunneridae</taxon>
        <taxon>Pentapetalae</taxon>
        <taxon>asterids</taxon>
        <taxon>lamiids</taxon>
        <taxon>Gentianales</taxon>
        <taxon>Rubiaceae</taxon>
        <taxon>Rubioideae</taxon>
        <taxon>Spermacoceae</taxon>
        <taxon>Hedyotis-Oldenlandia complex</taxon>
        <taxon>Oldenlandia</taxon>
    </lineage>
</organism>
<name>A0AAV1CG15_OLDCO</name>
<dbReference type="InterPro" id="IPR011043">
    <property type="entry name" value="Gal_Oxase/kelch_b-propeller"/>
</dbReference>
<evidence type="ECO:0000313" key="3">
    <source>
        <dbReference type="Proteomes" id="UP001161247"/>
    </source>
</evidence>
<dbReference type="SUPFAM" id="SSF81383">
    <property type="entry name" value="F-box domain"/>
    <property type="match status" value="1"/>
</dbReference>
<dbReference type="AlphaFoldDB" id="A0AAV1CG15"/>
<gene>
    <name evidence="2" type="ORF">OLC1_LOCUS5738</name>
</gene>
<dbReference type="Pfam" id="PF07734">
    <property type="entry name" value="FBA_1"/>
    <property type="match status" value="1"/>
</dbReference>
<dbReference type="Gene3D" id="1.20.1280.50">
    <property type="match status" value="1"/>
</dbReference>
<protein>
    <submittedName>
        <fullName evidence="2">OLC1v1030382C1</fullName>
    </submittedName>
</protein>
<dbReference type="EMBL" id="OX459119">
    <property type="protein sequence ID" value="CAI9094619.1"/>
    <property type="molecule type" value="Genomic_DNA"/>
</dbReference>
<dbReference type="PANTHER" id="PTHR31672:SF13">
    <property type="entry name" value="F-BOX PROTEIN CPR30-LIKE"/>
    <property type="match status" value="1"/>
</dbReference>